<evidence type="ECO:0000313" key="4">
    <source>
        <dbReference type="Proteomes" id="UP000006727"/>
    </source>
</evidence>
<reference evidence="2 4" key="1">
    <citation type="journal article" date="2008" name="Science">
        <title>The Physcomitrella genome reveals evolutionary insights into the conquest of land by plants.</title>
        <authorList>
            <person name="Rensing S."/>
            <person name="Lang D."/>
            <person name="Zimmer A."/>
            <person name="Terry A."/>
            <person name="Salamov A."/>
            <person name="Shapiro H."/>
            <person name="Nishiyama T."/>
            <person name="Perroud P.-F."/>
            <person name="Lindquist E."/>
            <person name="Kamisugi Y."/>
            <person name="Tanahashi T."/>
            <person name="Sakakibara K."/>
            <person name="Fujita T."/>
            <person name="Oishi K."/>
            <person name="Shin-I T."/>
            <person name="Kuroki Y."/>
            <person name="Toyoda A."/>
            <person name="Suzuki Y."/>
            <person name="Hashimoto A."/>
            <person name="Yamaguchi K."/>
            <person name="Sugano A."/>
            <person name="Kohara Y."/>
            <person name="Fujiyama A."/>
            <person name="Anterola A."/>
            <person name="Aoki S."/>
            <person name="Ashton N."/>
            <person name="Barbazuk W.B."/>
            <person name="Barker E."/>
            <person name="Bennetzen J."/>
            <person name="Bezanilla M."/>
            <person name="Blankenship R."/>
            <person name="Cho S.H."/>
            <person name="Dutcher S."/>
            <person name="Estelle M."/>
            <person name="Fawcett J.A."/>
            <person name="Gundlach H."/>
            <person name="Hanada K."/>
            <person name="Heyl A."/>
            <person name="Hicks K.A."/>
            <person name="Hugh J."/>
            <person name="Lohr M."/>
            <person name="Mayer K."/>
            <person name="Melkozernov A."/>
            <person name="Murata T."/>
            <person name="Nelson D."/>
            <person name="Pils B."/>
            <person name="Prigge M."/>
            <person name="Reiss B."/>
            <person name="Renner T."/>
            <person name="Rombauts S."/>
            <person name="Rushton P."/>
            <person name="Sanderfoot A."/>
            <person name="Schween G."/>
            <person name="Shiu S.-H."/>
            <person name="Stueber K."/>
            <person name="Theodoulou F.L."/>
            <person name="Tu H."/>
            <person name="Van de Peer Y."/>
            <person name="Verrier P.J."/>
            <person name="Waters E."/>
            <person name="Wood A."/>
            <person name="Yang L."/>
            <person name="Cove D."/>
            <person name="Cuming A."/>
            <person name="Hasebe M."/>
            <person name="Lucas S."/>
            <person name="Mishler D.B."/>
            <person name="Reski R."/>
            <person name="Grigoriev I."/>
            <person name="Quatrano R.S."/>
            <person name="Boore J.L."/>
        </authorList>
    </citation>
    <scope>NUCLEOTIDE SEQUENCE [LARGE SCALE GENOMIC DNA]</scope>
    <source>
        <strain evidence="3 4">cv. Gransden 2004</strain>
    </source>
</reference>
<proteinExistence type="predicted"/>
<dbReference type="InParanoid" id="A0A2K1KC66"/>
<organism evidence="2">
    <name type="scientific">Physcomitrium patens</name>
    <name type="common">Spreading-leaved earth moss</name>
    <name type="synonym">Physcomitrella patens</name>
    <dbReference type="NCBI Taxonomy" id="3218"/>
    <lineage>
        <taxon>Eukaryota</taxon>
        <taxon>Viridiplantae</taxon>
        <taxon>Streptophyta</taxon>
        <taxon>Embryophyta</taxon>
        <taxon>Bryophyta</taxon>
        <taxon>Bryophytina</taxon>
        <taxon>Bryopsida</taxon>
        <taxon>Funariidae</taxon>
        <taxon>Funariales</taxon>
        <taxon>Funariaceae</taxon>
        <taxon>Physcomitrium</taxon>
    </lineage>
</organism>
<feature type="compositionally biased region" description="Basic and acidic residues" evidence="1">
    <location>
        <begin position="169"/>
        <end position="178"/>
    </location>
</feature>
<sequence>MLYSTKAYTFLEKLCHKLLPASKYGVQKSMLKMNEFSCRFYNQVCRLSEECKTSKDDLKCSSPKNERLSFDVTTYRVPLHNVAQRLLKKKWVQIPVRDLDSKSHQSSSRGRNPACVPCKKCRIYHHHAVFNQVLMLTSNGARGKFCRVLKHLETTTKELQGSPGLQASHGDDDVPKSL</sequence>
<protein>
    <submittedName>
        <fullName evidence="2 3">Uncharacterized protein</fullName>
    </submittedName>
</protein>
<feature type="region of interest" description="Disordered" evidence="1">
    <location>
        <begin position="157"/>
        <end position="178"/>
    </location>
</feature>
<accession>A0A2K1KC66</accession>
<reference evidence="3" key="3">
    <citation type="submission" date="2020-12" db="UniProtKB">
        <authorList>
            <consortium name="EnsemblPlants"/>
        </authorList>
    </citation>
    <scope>IDENTIFICATION</scope>
</reference>
<dbReference type="EMBL" id="ABEU02000007">
    <property type="protein sequence ID" value="PNR51361.1"/>
    <property type="molecule type" value="Genomic_DNA"/>
</dbReference>
<dbReference type="Gramene" id="Pp3c7_18590V3.1">
    <property type="protein sequence ID" value="Pp3c7_18590V3.1"/>
    <property type="gene ID" value="Pp3c7_18590"/>
</dbReference>
<evidence type="ECO:0000313" key="2">
    <source>
        <dbReference type="EMBL" id="PNR51361.1"/>
    </source>
</evidence>
<dbReference type="AlphaFoldDB" id="A0A2K1KC66"/>
<dbReference type="Proteomes" id="UP000006727">
    <property type="component" value="Chromosome 7"/>
</dbReference>
<name>A0A2K1KC66_PHYPA</name>
<dbReference type="PaxDb" id="3218-PP1S2_569V6.1"/>
<dbReference type="EnsemblPlants" id="Pp3c7_18590V3.1">
    <property type="protein sequence ID" value="Pp3c7_18590V3.1"/>
    <property type="gene ID" value="Pp3c7_18590"/>
</dbReference>
<evidence type="ECO:0000256" key="1">
    <source>
        <dbReference type="SAM" id="MobiDB-lite"/>
    </source>
</evidence>
<keyword evidence="4" id="KW-1185">Reference proteome</keyword>
<reference evidence="2 4" key="2">
    <citation type="journal article" date="2018" name="Plant J.">
        <title>The Physcomitrella patens chromosome-scale assembly reveals moss genome structure and evolution.</title>
        <authorList>
            <person name="Lang D."/>
            <person name="Ullrich K.K."/>
            <person name="Murat F."/>
            <person name="Fuchs J."/>
            <person name="Jenkins J."/>
            <person name="Haas F.B."/>
            <person name="Piednoel M."/>
            <person name="Gundlach H."/>
            <person name="Van Bel M."/>
            <person name="Meyberg R."/>
            <person name="Vives C."/>
            <person name="Morata J."/>
            <person name="Symeonidi A."/>
            <person name="Hiss M."/>
            <person name="Muchero W."/>
            <person name="Kamisugi Y."/>
            <person name="Saleh O."/>
            <person name="Blanc G."/>
            <person name="Decker E.L."/>
            <person name="van Gessel N."/>
            <person name="Grimwood J."/>
            <person name="Hayes R.D."/>
            <person name="Graham S.W."/>
            <person name="Gunter L.E."/>
            <person name="McDaniel S.F."/>
            <person name="Hoernstein S.N.W."/>
            <person name="Larsson A."/>
            <person name="Li F.W."/>
            <person name="Perroud P.F."/>
            <person name="Phillips J."/>
            <person name="Ranjan P."/>
            <person name="Rokshar D.S."/>
            <person name="Rothfels C.J."/>
            <person name="Schneider L."/>
            <person name="Shu S."/>
            <person name="Stevenson D.W."/>
            <person name="Thummler F."/>
            <person name="Tillich M."/>
            <person name="Villarreal Aguilar J.C."/>
            <person name="Widiez T."/>
            <person name="Wong G.K."/>
            <person name="Wymore A."/>
            <person name="Zhang Y."/>
            <person name="Zimmer A.D."/>
            <person name="Quatrano R.S."/>
            <person name="Mayer K.F.X."/>
            <person name="Goodstein D."/>
            <person name="Casacuberta J.M."/>
            <person name="Vandepoele K."/>
            <person name="Reski R."/>
            <person name="Cuming A.C."/>
            <person name="Tuskan G.A."/>
            <person name="Maumus F."/>
            <person name="Salse J."/>
            <person name="Schmutz J."/>
            <person name="Rensing S.A."/>
        </authorList>
    </citation>
    <scope>NUCLEOTIDE SEQUENCE [LARGE SCALE GENOMIC DNA]</scope>
    <source>
        <strain evidence="3 4">cv. Gransden 2004</strain>
    </source>
</reference>
<gene>
    <name evidence="2" type="ORF">PHYPA_010547</name>
</gene>
<evidence type="ECO:0000313" key="3">
    <source>
        <dbReference type="EnsemblPlants" id="Pp3c7_18590V3.1"/>
    </source>
</evidence>